<feature type="region of interest" description="Disordered" evidence="1">
    <location>
        <begin position="275"/>
        <end position="327"/>
    </location>
</feature>
<protein>
    <submittedName>
        <fullName evidence="2">Uncharacterized protein</fullName>
    </submittedName>
</protein>
<feature type="region of interest" description="Disordered" evidence="1">
    <location>
        <begin position="115"/>
        <end position="180"/>
    </location>
</feature>
<dbReference type="Proteomes" id="UP000298138">
    <property type="component" value="Unassembled WGS sequence"/>
</dbReference>
<gene>
    <name evidence="2" type="ORF">EX30DRAFT_371152</name>
</gene>
<dbReference type="InParanoid" id="A0A4S2MYU5"/>
<reference evidence="2 3" key="1">
    <citation type="submission" date="2019-04" db="EMBL/GenBank/DDBJ databases">
        <title>Comparative genomics and transcriptomics to analyze fruiting body development in filamentous ascomycetes.</title>
        <authorList>
            <consortium name="DOE Joint Genome Institute"/>
            <person name="Lutkenhaus R."/>
            <person name="Traeger S."/>
            <person name="Breuer J."/>
            <person name="Kuo A."/>
            <person name="Lipzen A."/>
            <person name="Pangilinan J."/>
            <person name="Dilworth D."/>
            <person name="Sandor L."/>
            <person name="Poggeler S."/>
            <person name="Barry K."/>
            <person name="Grigoriev I.V."/>
            <person name="Nowrousian M."/>
        </authorList>
    </citation>
    <scope>NUCLEOTIDE SEQUENCE [LARGE SCALE GENOMIC DNA]</scope>
    <source>
        <strain evidence="2 3">CBS 389.68</strain>
    </source>
</reference>
<organism evidence="2 3">
    <name type="scientific">Ascodesmis nigricans</name>
    <dbReference type="NCBI Taxonomy" id="341454"/>
    <lineage>
        <taxon>Eukaryota</taxon>
        <taxon>Fungi</taxon>
        <taxon>Dikarya</taxon>
        <taxon>Ascomycota</taxon>
        <taxon>Pezizomycotina</taxon>
        <taxon>Pezizomycetes</taxon>
        <taxon>Pezizales</taxon>
        <taxon>Ascodesmidaceae</taxon>
        <taxon>Ascodesmis</taxon>
    </lineage>
</organism>
<feature type="region of interest" description="Disordered" evidence="1">
    <location>
        <begin position="391"/>
        <end position="420"/>
    </location>
</feature>
<evidence type="ECO:0000256" key="1">
    <source>
        <dbReference type="SAM" id="MobiDB-lite"/>
    </source>
</evidence>
<feature type="region of interest" description="Disordered" evidence="1">
    <location>
        <begin position="52"/>
        <end position="88"/>
    </location>
</feature>
<keyword evidence="3" id="KW-1185">Reference proteome</keyword>
<sequence>MVTRTLTKRHKTPLSLKRASLEKTQISAPIALLSTTNILSYTSPALNLRTSTSANSLSSSSSSTHSRSPTLTSWDDESSGNSNSSSPIYSSHAPFATSPAVAVVPAIPNAVSRAPLARSNTSRSANSGHRPPQAASLGTRELRRANTNPRKGVHYSPSTTTPSSSSSSSTGSLRQPPGREAYRQHHPFEAELAKVAELTEEMGVDPVDAEEMFMVEHGLQKWSAREYEMEIWGGGVLAARGTYTLLRYFAEIIGTGTTTRAASIWAARKNRLRRESVPSPAFSPTEVDERVLGEQEQDEDEQEEGSREEKEEEKEENEGEKNGEKNGEGRTIMTWVVLRYGLFGFPDINIPVIAIARVTKQETGWTDSEPEWLDGVVVANYHGTLHLGFSASGSVPAEEIPQTAEEDEGEGRSSPSQTHP</sequence>
<proteinExistence type="predicted"/>
<name>A0A4S2MYU5_9PEZI</name>
<accession>A0A4S2MYU5</accession>
<feature type="compositionally biased region" description="Low complexity" evidence="1">
    <location>
        <begin position="156"/>
        <end position="170"/>
    </location>
</feature>
<evidence type="ECO:0000313" key="2">
    <source>
        <dbReference type="EMBL" id="TGZ81952.1"/>
    </source>
</evidence>
<dbReference type="AlphaFoldDB" id="A0A4S2MYU5"/>
<dbReference type="OrthoDB" id="5419666at2759"/>
<evidence type="ECO:0000313" key="3">
    <source>
        <dbReference type="Proteomes" id="UP000298138"/>
    </source>
</evidence>
<feature type="compositionally biased region" description="Polar residues" evidence="1">
    <location>
        <begin position="118"/>
        <end position="127"/>
    </location>
</feature>
<dbReference type="EMBL" id="ML220117">
    <property type="protein sequence ID" value="TGZ81952.1"/>
    <property type="molecule type" value="Genomic_DNA"/>
</dbReference>